<name>A0A0J8VCY6_9GAMM</name>
<dbReference type="EMBL" id="PYLZ01000008">
    <property type="protein sequence ID" value="PSW23426.1"/>
    <property type="molecule type" value="Genomic_DNA"/>
</dbReference>
<dbReference type="RefSeq" id="WP_048898292.1">
    <property type="nucleotide sequence ID" value="NZ_AP024852.1"/>
</dbReference>
<dbReference type="PROSITE" id="PS51257">
    <property type="entry name" value="PROKAR_LIPOPROTEIN"/>
    <property type="match status" value="1"/>
</dbReference>
<accession>A0A0J8VCY6</accession>
<keyword evidence="2" id="KW-1185">Reference proteome</keyword>
<organism evidence="1 2">
    <name type="scientific">Photobacterium swingsii</name>
    <dbReference type="NCBI Taxonomy" id="680026"/>
    <lineage>
        <taxon>Bacteria</taxon>
        <taxon>Pseudomonadati</taxon>
        <taxon>Pseudomonadota</taxon>
        <taxon>Gammaproteobacteria</taxon>
        <taxon>Vibrionales</taxon>
        <taxon>Vibrionaceae</taxon>
        <taxon>Photobacterium</taxon>
    </lineage>
</organism>
<proteinExistence type="predicted"/>
<dbReference type="Proteomes" id="UP000240481">
    <property type="component" value="Unassembled WGS sequence"/>
</dbReference>
<reference evidence="1 2" key="1">
    <citation type="submission" date="2018-01" db="EMBL/GenBank/DDBJ databases">
        <title>Whole genome sequencing of Histamine producing bacteria.</title>
        <authorList>
            <person name="Butler K."/>
        </authorList>
    </citation>
    <scope>NUCLEOTIDE SEQUENCE [LARGE SCALE GENOMIC DNA]</scope>
    <source>
        <strain evidence="1 2">DSM 24669</strain>
    </source>
</reference>
<sequence>MNNKMLLVCTLGFSSLIVGCGSDSSNESASSESNAVKKQFSSEVVGTWEKSCFPVYDPQDTNKVVVYNSILMTVKSDLSSTSKVEVYAASDSQCLSSTKTITMDSKLDVDGKISTDESYEAYAVNIIPKSIDGGSWESESTVYSLFYIDSEKMYFGQPSTNNTGSSKDKRHSSLNLKSYFTKVIY</sequence>
<evidence type="ECO:0000313" key="2">
    <source>
        <dbReference type="Proteomes" id="UP000240481"/>
    </source>
</evidence>
<comment type="caution">
    <text evidence="1">The sequence shown here is derived from an EMBL/GenBank/DDBJ whole genome shotgun (WGS) entry which is preliminary data.</text>
</comment>
<evidence type="ECO:0000313" key="1">
    <source>
        <dbReference type="EMBL" id="PSW23426.1"/>
    </source>
</evidence>
<evidence type="ECO:0008006" key="3">
    <source>
        <dbReference type="Google" id="ProtNLM"/>
    </source>
</evidence>
<dbReference type="OrthoDB" id="6400303at2"/>
<protein>
    <recommendedName>
        <fullName evidence="3">Lipocalin-like domain-containing protein</fullName>
    </recommendedName>
</protein>
<dbReference type="AlphaFoldDB" id="A0A0J8VCY6"/>
<gene>
    <name evidence="1" type="ORF">C9I94_14960</name>
</gene>